<name>A0A6A5V9M6_9PLEO</name>
<keyword evidence="1" id="KW-0175">Coiled coil</keyword>
<dbReference type="PROSITE" id="PS50892">
    <property type="entry name" value="V_SNARE"/>
    <property type="match status" value="1"/>
</dbReference>
<keyword evidence="5" id="KW-1185">Reference proteome</keyword>
<dbReference type="Proteomes" id="UP000800036">
    <property type="component" value="Unassembled WGS sequence"/>
</dbReference>
<dbReference type="InterPro" id="IPR042855">
    <property type="entry name" value="V_SNARE_CC"/>
</dbReference>
<dbReference type="Gene3D" id="1.20.5.110">
    <property type="match status" value="1"/>
</dbReference>
<dbReference type="PANTHER" id="PTHR46897">
    <property type="entry name" value="VESICLE-ASSOCIATED MEMBRANE PROTEIN 4"/>
    <property type="match status" value="1"/>
</dbReference>
<feature type="domain" description="V-SNARE coiled-coil homology" evidence="3">
    <location>
        <begin position="10"/>
        <end position="73"/>
    </location>
</feature>
<dbReference type="InterPro" id="IPR001388">
    <property type="entry name" value="Synaptobrevin-like"/>
</dbReference>
<evidence type="ECO:0000256" key="1">
    <source>
        <dbReference type="PROSITE-ProRule" id="PRU00290"/>
    </source>
</evidence>
<keyword evidence="2" id="KW-0812">Transmembrane</keyword>
<reference evidence="4" key="1">
    <citation type="journal article" date="2020" name="Stud. Mycol.">
        <title>101 Dothideomycetes genomes: a test case for predicting lifestyles and emergence of pathogens.</title>
        <authorList>
            <person name="Haridas S."/>
            <person name="Albert R."/>
            <person name="Binder M."/>
            <person name="Bloem J."/>
            <person name="Labutti K."/>
            <person name="Salamov A."/>
            <person name="Andreopoulos B."/>
            <person name="Baker S."/>
            <person name="Barry K."/>
            <person name="Bills G."/>
            <person name="Bluhm B."/>
            <person name="Cannon C."/>
            <person name="Castanera R."/>
            <person name="Culley D."/>
            <person name="Daum C."/>
            <person name="Ezra D."/>
            <person name="Gonzalez J."/>
            <person name="Henrissat B."/>
            <person name="Kuo A."/>
            <person name="Liang C."/>
            <person name="Lipzen A."/>
            <person name="Lutzoni F."/>
            <person name="Magnuson J."/>
            <person name="Mondo S."/>
            <person name="Nolan M."/>
            <person name="Ohm R."/>
            <person name="Pangilinan J."/>
            <person name="Park H.-J."/>
            <person name="Ramirez L."/>
            <person name="Alfaro M."/>
            <person name="Sun H."/>
            <person name="Tritt A."/>
            <person name="Yoshinaga Y."/>
            <person name="Zwiers L.-H."/>
            <person name="Turgeon B."/>
            <person name="Goodwin S."/>
            <person name="Spatafora J."/>
            <person name="Crous P."/>
            <person name="Grigoriev I."/>
        </authorList>
    </citation>
    <scope>NUCLEOTIDE SEQUENCE</scope>
    <source>
        <strain evidence="4">CBS 107.79</strain>
    </source>
</reference>
<evidence type="ECO:0000313" key="5">
    <source>
        <dbReference type="Proteomes" id="UP000800036"/>
    </source>
</evidence>
<keyword evidence="2" id="KW-1133">Transmembrane helix</keyword>
<evidence type="ECO:0000256" key="2">
    <source>
        <dbReference type="SAM" id="Phobius"/>
    </source>
</evidence>
<evidence type="ECO:0000259" key="3">
    <source>
        <dbReference type="PROSITE" id="PS50892"/>
    </source>
</evidence>
<gene>
    <name evidence="4" type="ORF">BU23DRAFT_567881</name>
</gene>
<keyword evidence="2" id="KW-0472">Membrane</keyword>
<dbReference type="InterPro" id="IPR042887">
    <property type="entry name" value="VAMP4"/>
</dbReference>
<protein>
    <recommendedName>
        <fullName evidence="3">V-SNARE coiled-coil homology domain-containing protein</fullName>
    </recommendedName>
</protein>
<organism evidence="4 5">
    <name type="scientific">Bimuria novae-zelandiae CBS 107.79</name>
    <dbReference type="NCBI Taxonomy" id="1447943"/>
    <lineage>
        <taxon>Eukaryota</taxon>
        <taxon>Fungi</taxon>
        <taxon>Dikarya</taxon>
        <taxon>Ascomycota</taxon>
        <taxon>Pezizomycotina</taxon>
        <taxon>Dothideomycetes</taxon>
        <taxon>Pleosporomycetidae</taxon>
        <taxon>Pleosporales</taxon>
        <taxon>Massarineae</taxon>
        <taxon>Didymosphaeriaceae</taxon>
        <taxon>Bimuria</taxon>
    </lineage>
</organism>
<dbReference type="Pfam" id="PF00957">
    <property type="entry name" value="Synaptobrevin"/>
    <property type="match status" value="1"/>
</dbReference>
<dbReference type="GO" id="GO:0090161">
    <property type="term" value="P:Golgi ribbon formation"/>
    <property type="evidence" value="ECO:0007669"/>
    <property type="project" value="InterPro"/>
</dbReference>
<accession>A0A6A5V9M6</accession>
<dbReference type="GO" id="GO:0016020">
    <property type="term" value="C:membrane"/>
    <property type="evidence" value="ECO:0007669"/>
    <property type="project" value="InterPro"/>
</dbReference>
<feature type="transmembrane region" description="Helical" evidence="2">
    <location>
        <begin position="74"/>
        <end position="98"/>
    </location>
</feature>
<dbReference type="AlphaFoldDB" id="A0A6A5V9M6"/>
<dbReference type="SUPFAM" id="SSF58038">
    <property type="entry name" value="SNARE fusion complex"/>
    <property type="match status" value="1"/>
</dbReference>
<dbReference type="EMBL" id="ML976677">
    <property type="protein sequence ID" value="KAF1974103.1"/>
    <property type="molecule type" value="Genomic_DNA"/>
</dbReference>
<evidence type="ECO:0000313" key="4">
    <source>
        <dbReference type="EMBL" id="KAF1974103.1"/>
    </source>
</evidence>
<dbReference type="OrthoDB" id="190375at2759"/>
<dbReference type="PANTHER" id="PTHR46897:SF1">
    <property type="entry name" value="VESICLE-ASSOCIATED MEMBRANE PROTEIN 4"/>
    <property type="match status" value="1"/>
</dbReference>
<dbReference type="GO" id="GO:0016192">
    <property type="term" value="P:vesicle-mediated transport"/>
    <property type="evidence" value="ECO:0007669"/>
    <property type="project" value="InterPro"/>
</dbReference>
<proteinExistence type="predicted"/>
<dbReference type="PRINTS" id="PR00219">
    <property type="entry name" value="SYNAPTOBREVN"/>
</dbReference>
<sequence length="112" mass="12969">MPINDKTTNRPQEIQKEVEETLSSLAGTYTKIGERGERLNNLQGKTILLQDYAYSFQNDACRTRNLMRRRKMRMWGGIIAGIVVLIIIILVPTVRLLVKIICYNHRTFAYIV</sequence>